<dbReference type="AlphaFoldDB" id="A0A172T253"/>
<keyword evidence="5 6" id="KW-0472">Membrane</keyword>
<feature type="transmembrane region" description="Helical" evidence="6">
    <location>
        <begin position="299"/>
        <end position="317"/>
    </location>
</feature>
<feature type="transmembrane region" description="Helical" evidence="6">
    <location>
        <begin position="51"/>
        <end position="70"/>
    </location>
</feature>
<dbReference type="PANTHER" id="PTHR11101:SF80">
    <property type="entry name" value="PHOSPHATE TRANSPORTER"/>
    <property type="match status" value="1"/>
</dbReference>
<evidence type="ECO:0000256" key="4">
    <source>
        <dbReference type="ARBA" id="ARBA00022989"/>
    </source>
</evidence>
<feature type="transmembrane region" description="Helical" evidence="6">
    <location>
        <begin position="120"/>
        <end position="141"/>
    </location>
</feature>
<dbReference type="Proteomes" id="UP000077096">
    <property type="component" value="Chromosome"/>
</dbReference>
<dbReference type="GO" id="GO:0035435">
    <property type="term" value="P:phosphate ion transmembrane transport"/>
    <property type="evidence" value="ECO:0007669"/>
    <property type="project" value="TreeGrafter"/>
</dbReference>
<evidence type="ECO:0000256" key="3">
    <source>
        <dbReference type="ARBA" id="ARBA00022692"/>
    </source>
</evidence>
<accession>A0A172T253</accession>
<keyword evidence="2 6" id="KW-0813">Transport</keyword>
<keyword evidence="3 6" id="KW-0812">Transmembrane</keyword>
<dbReference type="GO" id="GO:0016020">
    <property type="term" value="C:membrane"/>
    <property type="evidence" value="ECO:0007669"/>
    <property type="project" value="UniProtKB-SubCell"/>
</dbReference>
<protein>
    <recommendedName>
        <fullName evidence="6">Phosphate transporter</fullName>
    </recommendedName>
</protein>
<reference evidence="7 8" key="1">
    <citation type="submission" date="2014-08" db="EMBL/GenBank/DDBJ databases">
        <title>Fervidobacterium pennivorans DYC genome.</title>
        <authorList>
            <person name="Wushke S."/>
        </authorList>
    </citation>
    <scope>NUCLEOTIDE SEQUENCE [LARGE SCALE GENOMIC DNA]</scope>
    <source>
        <strain evidence="7 8">DYC</strain>
    </source>
</reference>
<feature type="transmembrane region" description="Helical" evidence="6">
    <location>
        <begin position="212"/>
        <end position="232"/>
    </location>
</feature>
<evidence type="ECO:0000256" key="5">
    <source>
        <dbReference type="ARBA" id="ARBA00023136"/>
    </source>
</evidence>
<comment type="subcellular location">
    <subcellularLocation>
        <location evidence="1 6">Membrane</location>
        <topology evidence="1 6">Multi-pass membrane protein</topology>
    </subcellularLocation>
</comment>
<keyword evidence="6" id="KW-0592">Phosphate transport</keyword>
<keyword evidence="4 6" id="KW-1133">Transmembrane helix</keyword>
<organism evidence="7 8">
    <name type="scientific">Fervidobacterium pennivorans</name>
    <dbReference type="NCBI Taxonomy" id="93466"/>
    <lineage>
        <taxon>Bacteria</taxon>
        <taxon>Thermotogati</taxon>
        <taxon>Thermotogota</taxon>
        <taxon>Thermotogae</taxon>
        <taxon>Thermotogales</taxon>
        <taxon>Fervidobacteriaceae</taxon>
        <taxon>Fervidobacterium</taxon>
    </lineage>
</organism>
<evidence type="ECO:0000313" key="8">
    <source>
        <dbReference type="Proteomes" id="UP000077096"/>
    </source>
</evidence>
<proteinExistence type="inferred from homology"/>
<dbReference type="GO" id="GO:0005315">
    <property type="term" value="F:phosphate transmembrane transporter activity"/>
    <property type="evidence" value="ECO:0007669"/>
    <property type="project" value="InterPro"/>
</dbReference>
<dbReference type="InterPro" id="IPR001204">
    <property type="entry name" value="Phos_transporter"/>
</dbReference>
<comment type="similarity">
    <text evidence="6">Belongs to the inorganic phosphate transporter (PiT) (TC 2.A.20) family.</text>
</comment>
<feature type="transmembrane region" description="Helical" evidence="6">
    <location>
        <begin position="90"/>
        <end position="113"/>
    </location>
</feature>
<evidence type="ECO:0000256" key="2">
    <source>
        <dbReference type="ARBA" id="ARBA00022448"/>
    </source>
</evidence>
<feature type="transmembrane region" description="Helical" evidence="6">
    <location>
        <begin position="12"/>
        <end position="30"/>
    </location>
</feature>
<dbReference type="EMBL" id="CP011393">
    <property type="protein sequence ID" value="ANE41050.1"/>
    <property type="molecule type" value="Genomic_DNA"/>
</dbReference>
<feature type="transmembrane region" description="Helical" evidence="6">
    <location>
        <begin position="147"/>
        <end position="173"/>
    </location>
</feature>
<dbReference type="PANTHER" id="PTHR11101">
    <property type="entry name" value="PHOSPHATE TRANSPORTER"/>
    <property type="match status" value="1"/>
</dbReference>
<evidence type="ECO:0000256" key="6">
    <source>
        <dbReference type="RuleBase" id="RU363058"/>
    </source>
</evidence>
<evidence type="ECO:0000256" key="1">
    <source>
        <dbReference type="ARBA" id="ARBA00004141"/>
    </source>
</evidence>
<sequence length="412" mass="44092">MYVHIKEEGKSVITLFTILVGMFMAFTIGANDVANGMATAVGAKAITPKQAAFLASFLEFLGAVMFGATVTKTIANGIVSIEHITNPNHIIYGALSALLAAATWVLIATVFAMPVSTTHSIIGGMIGFGLVSGGVRVVYWSNLGKIVLSWIISPVVGGLLSFVVFKVIVLTILHRPSPLKAAKKVAPVLIGFTFFLISFLFSLKTLKKPYNVSLLAGLVFFVVAFVLSYLLLRRVINNKSNEYDAVEDIFRHVQVMTSAYVCFSHGANDVANAVGPVALILMIRQAGTANLGAIEIPKYILFIGGLGIALRVLLYGYKVMETIGYNITELNNTRGFSVDFGTATTVLLSSIFGFPISTTHTVVGAVTGVGLARGIEVINIGILRDILISWFITIPFSAGASAILYLILTRLF</sequence>
<name>A0A172T253_FERPE</name>
<dbReference type="KEGG" id="fng:JM64_02850"/>
<dbReference type="Pfam" id="PF01384">
    <property type="entry name" value="PHO4"/>
    <property type="match status" value="1"/>
</dbReference>
<gene>
    <name evidence="7" type="ORF">JM64_02850</name>
</gene>
<dbReference type="PATRIC" id="fig|93466.3.peg.621"/>
<feature type="transmembrane region" description="Helical" evidence="6">
    <location>
        <begin position="387"/>
        <end position="408"/>
    </location>
</feature>
<evidence type="ECO:0000313" key="7">
    <source>
        <dbReference type="EMBL" id="ANE41050.1"/>
    </source>
</evidence>
<feature type="transmembrane region" description="Helical" evidence="6">
    <location>
        <begin position="185"/>
        <end position="206"/>
    </location>
</feature>